<keyword evidence="2" id="KW-0472">Membrane</keyword>
<evidence type="ECO:0000256" key="2">
    <source>
        <dbReference type="SAM" id="Phobius"/>
    </source>
</evidence>
<keyword evidence="2" id="KW-1133">Transmembrane helix</keyword>
<feature type="transmembrane region" description="Helical" evidence="2">
    <location>
        <begin position="128"/>
        <end position="147"/>
    </location>
</feature>
<keyword evidence="1" id="KW-0175">Coiled coil</keyword>
<proteinExistence type="predicted"/>
<reference evidence="4 5" key="1">
    <citation type="submission" date="2019-06" db="EMBL/GenBank/DDBJ databases">
        <title>Saccharibacillus brassicae sp. nov., an endophytic bacterium isolated from Chinese cabbage seeds (Brassica pekinensis).</title>
        <authorList>
            <person name="Jiang L."/>
            <person name="Lee J."/>
            <person name="Kim S.W."/>
        </authorList>
    </citation>
    <scope>NUCLEOTIDE SEQUENCE [LARGE SCALE GENOMIC DNA]</scope>
    <source>
        <strain evidence="5">KCTC 43072 / ATSA2</strain>
    </source>
</reference>
<dbReference type="AlphaFoldDB" id="A0A4Y6UYS7"/>
<dbReference type="OrthoDB" id="2678845at2"/>
<evidence type="ECO:0000313" key="5">
    <source>
        <dbReference type="Proteomes" id="UP000316968"/>
    </source>
</evidence>
<sequence length="155" mass="17714">MNYGISRILRKSVPAALLLGLLLLPAGRPAHAWEPFDNFVNGLEMFGQLPSEVNELKQGYDETVDKLEDAQADIQAYRDDMDTYRSQITELSEQNQRLDEQNKQLQDTVALLNAAQQDRDRSARTMKFVIFALVGLFVGYFLLIRVLRLGLRGRR</sequence>
<keyword evidence="5" id="KW-1185">Reference proteome</keyword>
<evidence type="ECO:0000313" key="4">
    <source>
        <dbReference type="EMBL" id="QDH22294.1"/>
    </source>
</evidence>
<protein>
    <recommendedName>
        <fullName evidence="6">DUF3450 domain-containing protein</fullName>
    </recommendedName>
</protein>
<feature type="coiled-coil region" evidence="1">
    <location>
        <begin position="53"/>
        <end position="118"/>
    </location>
</feature>
<evidence type="ECO:0000256" key="3">
    <source>
        <dbReference type="SAM" id="SignalP"/>
    </source>
</evidence>
<gene>
    <name evidence="4" type="ORF">FFV09_16430</name>
</gene>
<organism evidence="4 5">
    <name type="scientific">Saccharibacillus brassicae</name>
    <dbReference type="NCBI Taxonomy" id="2583377"/>
    <lineage>
        <taxon>Bacteria</taxon>
        <taxon>Bacillati</taxon>
        <taxon>Bacillota</taxon>
        <taxon>Bacilli</taxon>
        <taxon>Bacillales</taxon>
        <taxon>Paenibacillaceae</taxon>
        <taxon>Saccharibacillus</taxon>
    </lineage>
</organism>
<dbReference type="Gene3D" id="1.20.5.1700">
    <property type="match status" value="1"/>
</dbReference>
<name>A0A4Y6UYS7_SACBS</name>
<feature type="chain" id="PRO_5021242273" description="DUF3450 domain-containing protein" evidence="3">
    <location>
        <begin position="33"/>
        <end position="155"/>
    </location>
</feature>
<evidence type="ECO:0000256" key="1">
    <source>
        <dbReference type="SAM" id="Coils"/>
    </source>
</evidence>
<dbReference type="EMBL" id="CP041217">
    <property type="protein sequence ID" value="QDH22294.1"/>
    <property type="molecule type" value="Genomic_DNA"/>
</dbReference>
<evidence type="ECO:0008006" key="6">
    <source>
        <dbReference type="Google" id="ProtNLM"/>
    </source>
</evidence>
<dbReference type="RefSeq" id="WP_141448838.1">
    <property type="nucleotide sequence ID" value="NZ_CP041217.1"/>
</dbReference>
<keyword evidence="2" id="KW-0812">Transmembrane</keyword>
<dbReference type="Proteomes" id="UP000316968">
    <property type="component" value="Chromosome"/>
</dbReference>
<accession>A0A4Y6UYS7</accession>
<keyword evidence="3" id="KW-0732">Signal</keyword>
<feature type="signal peptide" evidence="3">
    <location>
        <begin position="1"/>
        <end position="32"/>
    </location>
</feature>
<dbReference type="KEGG" id="saca:FFV09_16430"/>